<keyword evidence="3" id="KW-1185">Reference proteome</keyword>
<sequence>MQMAFVELWLEPNCQRRNRMDFNSISTTNTSPQPDSPSPPAGPAGFERQLREVEDSALPPAAGSPVQQGKAYSPYPDARHPYSQYLESGYPYSSLLDWHDDLYAPAARSPGPLVAARESSPQPGSQQPIAQAIAELPEFDPDLIWQNVEAGPSQAGPSQAGPSQAGPSQAGPSSSAGAALPELTNFIPENERLIADRWVFLPHTASDAQINILRRAGRLPSNTSRTTTFTMLGMPHTAEFRQEGFVRIKPSMDAGVWPGQSRGDAPTG</sequence>
<feature type="compositionally biased region" description="Low complexity" evidence="1">
    <location>
        <begin position="150"/>
        <end position="179"/>
    </location>
</feature>
<gene>
    <name evidence="2" type="primary">nopL</name>
    <name evidence="2" type="ORF">CI1B_25430</name>
</gene>
<feature type="region of interest" description="Disordered" evidence="1">
    <location>
        <begin position="149"/>
        <end position="179"/>
    </location>
</feature>
<comment type="caution">
    <text evidence="2">The sequence shown here is derived from an EMBL/GenBank/DDBJ whole genome shotgun (WGS) entry which is preliminary data.</text>
</comment>
<evidence type="ECO:0000313" key="2">
    <source>
        <dbReference type="EMBL" id="VIO69173.1"/>
    </source>
</evidence>
<reference evidence="2" key="1">
    <citation type="submission" date="2019-02" db="EMBL/GenBank/DDBJ databases">
        <authorList>
            <person name="Pothier F.J."/>
        </authorList>
    </citation>
    <scope>NUCLEOTIDE SEQUENCE</scope>
    <source>
        <strain evidence="2">CI-1B</strain>
    </source>
</reference>
<protein>
    <submittedName>
        <fullName evidence="2">Nodulation outer protein L</fullName>
    </submittedName>
</protein>
<evidence type="ECO:0000256" key="1">
    <source>
        <dbReference type="SAM" id="MobiDB-lite"/>
    </source>
</evidence>
<dbReference type="AlphaFoldDB" id="A0A508T2S3"/>
<name>A0A508T2S3_9BRAD</name>
<proteinExistence type="predicted"/>
<dbReference type="Proteomes" id="UP000328092">
    <property type="component" value="Unassembled WGS sequence"/>
</dbReference>
<evidence type="ECO:0000313" key="3">
    <source>
        <dbReference type="Proteomes" id="UP000328092"/>
    </source>
</evidence>
<dbReference type="EMBL" id="CAADFC020000009">
    <property type="protein sequence ID" value="VIO69173.1"/>
    <property type="molecule type" value="Genomic_DNA"/>
</dbReference>
<organism evidence="2 3">
    <name type="scientific">Bradyrhizobium ivorense</name>
    <dbReference type="NCBI Taxonomy" id="2511166"/>
    <lineage>
        <taxon>Bacteria</taxon>
        <taxon>Pseudomonadati</taxon>
        <taxon>Pseudomonadota</taxon>
        <taxon>Alphaproteobacteria</taxon>
        <taxon>Hyphomicrobiales</taxon>
        <taxon>Nitrobacteraceae</taxon>
        <taxon>Bradyrhizobium</taxon>
    </lineage>
</organism>
<feature type="region of interest" description="Disordered" evidence="1">
    <location>
        <begin position="20"/>
        <end position="78"/>
    </location>
</feature>
<accession>A0A508T2S3</accession>